<comment type="caution">
    <text evidence="2">The sequence shown here is derived from an EMBL/GenBank/DDBJ whole genome shotgun (WGS) entry which is preliminary data.</text>
</comment>
<keyword evidence="1" id="KW-0472">Membrane</keyword>
<name>A0A409VHR6_9AGAR</name>
<evidence type="ECO:0000313" key="3">
    <source>
        <dbReference type="Proteomes" id="UP000284706"/>
    </source>
</evidence>
<dbReference type="EMBL" id="NHYE01005645">
    <property type="protein sequence ID" value="PPQ65799.1"/>
    <property type="molecule type" value="Genomic_DNA"/>
</dbReference>
<keyword evidence="3" id="KW-1185">Reference proteome</keyword>
<proteinExistence type="predicted"/>
<organism evidence="2 3">
    <name type="scientific">Gymnopilus dilepis</name>
    <dbReference type="NCBI Taxonomy" id="231916"/>
    <lineage>
        <taxon>Eukaryota</taxon>
        <taxon>Fungi</taxon>
        <taxon>Dikarya</taxon>
        <taxon>Basidiomycota</taxon>
        <taxon>Agaricomycotina</taxon>
        <taxon>Agaricomycetes</taxon>
        <taxon>Agaricomycetidae</taxon>
        <taxon>Agaricales</taxon>
        <taxon>Agaricineae</taxon>
        <taxon>Hymenogastraceae</taxon>
        <taxon>Gymnopilus</taxon>
    </lineage>
</organism>
<evidence type="ECO:0000313" key="2">
    <source>
        <dbReference type="EMBL" id="PPQ65799.1"/>
    </source>
</evidence>
<protein>
    <submittedName>
        <fullName evidence="2">Uncharacterized protein</fullName>
    </submittedName>
</protein>
<accession>A0A409VHR6</accession>
<keyword evidence="1" id="KW-0812">Transmembrane</keyword>
<dbReference type="OrthoDB" id="3596006at2759"/>
<keyword evidence="1" id="KW-1133">Transmembrane helix</keyword>
<dbReference type="AlphaFoldDB" id="A0A409VHR6"/>
<gene>
    <name evidence="2" type="ORF">CVT26_000384</name>
</gene>
<dbReference type="Proteomes" id="UP000284706">
    <property type="component" value="Unassembled WGS sequence"/>
</dbReference>
<reference evidence="2 3" key="1">
    <citation type="journal article" date="2018" name="Evol. Lett.">
        <title>Horizontal gene cluster transfer increased hallucinogenic mushroom diversity.</title>
        <authorList>
            <person name="Reynolds H.T."/>
            <person name="Vijayakumar V."/>
            <person name="Gluck-Thaler E."/>
            <person name="Korotkin H.B."/>
            <person name="Matheny P.B."/>
            <person name="Slot J.C."/>
        </authorList>
    </citation>
    <scope>NUCLEOTIDE SEQUENCE [LARGE SCALE GENOMIC DNA]</scope>
    <source>
        <strain evidence="2 3">SRW20</strain>
    </source>
</reference>
<sequence length="229" mass="25310">MSSPYLPQCTATYSLSKYDHLQDNVERYSTAFSPPSPSPASLHNNDIIDSAITTIVFCVLVATVFGADFFFLVFWPERAYPVWYSVIKKLLAVVVMAGVGVAAITSTVVITTHRAFITGVSDDVAATLTRVYYRPPLIYKKWAVNIAWLVLLWLAFIFTAASTFLMFIAAAHDEEFGPTPKSILEERETKKIVPGSKEDDQTPIFALASAPDSVQLAPSNQHLLGSERR</sequence>
<feature type="transmembrane region" description="Helical" evidence="1">
    <location>
        <begin position="146"/>
        <end position="171"/>
    </location>
</feature>
<dbReference type="InParanoid" id="A0A409VHR6"/>
<feature type="transmembrane region" description="Helical" evidence="1">
    <location>
        <begin position="87"/>
        <end position="110"/>
    </location>
</feature>
<feature type="transmembrane region" description="Helical" evidence="1">
    <location>
        <begin position="51"/>
        <end position="75"/>
    </location>
</feature>
<evidence type="ECO:0000256" key="1">
    <source>
        <dbReference type="SAM" id="Phobius"/>
    </source>
</evidence>